<evidence type="ECO:0000313" key="1">
    <source>
        <dbReference type="EMBL" id="KKN31813.1"/>
    </source>
</evidence>
<gene>
    <name evidence="1" type="ORF">LCGC14_0820030</name>
</gene>
<name>A0A0F9SRP3_9ZZZZ</name>
<organism evidence="1">
    <name type="scientific">marine sediment metagenome</name>
    <dbReference type="NCBI Taxonomy" id="412755"/>
    <lineage>
        <taxon>unclassified sequences</taxon>
        <taxon>metagenomes</taxon>
        <taxon>ecological metagenomes</taxon>
    </lineage>
</organism>
<dbReference type="EMBL" id="LAZR01002300">
    <property type="protein sequence ID" value="KKN31813.1"/>
    <property type="molecule type" value="Genomic_DNA"/>
</dbReference>
<comment type="caution">
    <text evidence="1">The sequence shown here is derived from an EMBL/GenBank/DDBJ whole genome shotgun (WGS) entry which is preliminary data.</text>
</comment>
<reference evidence="1" key="1">
    <citation type="journal article" date="2015" name="Nature">
        <title>Complex archaea that bridge the gap between prokaryotes and eukaryotes.</title>
        <authorList>
            <person name="Spang A."/>
            <person name="Saw J.H."/>
            <person name="Jorgensen S.L."/>
            <person name="Zaremba-Niedzwiedzka K."/>
            <person name="Martijn J."/>
            <person name="Lind A.E."/>
            <person name="van Eijk R."/>
            <person name="Schleper C."/>
            <person name="Guy L."/>
            <person name="Ettema T.J."/>
        </authorList>
    </citation>
    <scope>NUCLEOTIDE SEQUENCE</scope>
</reference>
<sequence length="73" mass="7815">MLASISAERQYLYSVAATKNNKVILQGQNICARDPQHALIQVAQLISEETEFDAGDSGIKYYIIAVAGSGGNV</sequence>
<accession>A0A0F9SRP3</accession>
<dbReference type="AlphaFoldDB" id="A0A0F9SRP3"/>
<proteinExistence type="predicted"/>
<protein>
    <submittedName>
        <fullName evidence="1">Uncharacterized protein</fullName>
    </submittedName>
</protein>